<dbReference type="InterPro" id="IPR006501">
    <property type="entry name" value="Pectinesterase_inhib_dom"/>
</dbReference>
<dbReference type="Gene3D" id="1.20.140.40">
    <property type="entry name" value="Invertase/pectin methylesterase inhibitor family protein"/>
    <property type="match status" value="1"/>
</dbReference>
<dbReference type="InterPro" id="IPR034086">
    <property type="entry name" value="PMEI_plant"/>
</dbReference>
<feature type="domain" description="Pectinesterase inhibitor" evidence="5">
    <location>
        <begin position="24"/>
        <end position="172"/>
    </location>
</feature>
<accession>A0AAD3SPS1</accession>
<evidence type="ECO:0000313" key="6">
    <source>
        <dbReference type="EMBL" id="GMH15815.1"/>
    </source>
</evidence>
<proteinExistence type="inferred from homology"/>
<dbReference type="SMART" id="SM00856">
    <property type="entry name" value="PMEI"/>
    <property type="match status" value="1"/>
</dbReference>
<evidence type="ECO:0000256" key="2">
    <source>
        <dbReference type="ARBA" id="ARBA00023157"/>
    </source>
</evidence>
<dbReference type="CDD" id="cd15797">
    <property type="entry name" value="PMEI"/>
    <property type="match status" value="1"/>
</dbReference>
<evidence type="ECO:0000259" key="5">
    <source>
        <dbReference type="SMART" id="SM00856"/>
    </source>
</evidence>
<comment type="similarity">
    <text evidence="3">Belongs to the PMEI family.</text>
</comment>
<name>A0AAD3SPS1_NEPGR</name>
<dbReference type="Pfam" id="PF04043">
    <property type="entry name" value="PMEI"/>
    <property type="match status" value="1"/>
</dbReference>
<feature type="signal peptide" evidence="4">
    <location>
        <begin position="1"/>
        <end position="24"/>
    </location>
</feature>
<dbReference type="SUPFAM" id="SSF101148">
    <property type="entry name" value="Plant invertase/pectin methylesterase inhibitor"/>
    <property type="match status" value="1"/>
</dbReference>
<evidence type="ECO:0000256" key="3">
    <source>
        <dbReference type="ARBA" id="ARBA00038471"/>
    </source>
</evidence>
<keyword evidence="2" id="KW-1015">Disulfide bond</keyword>
<dbReference type="PANTHER" id="PTHR35357">
    <property type="entry name" value="OS02G0537100 PROTEIN"/>
    <property type="match status" value="1"/>
</dbReference>
<evidence type="ECO:0000256" key="1">
    <source>
        <dbReference type="ARBA" id="ARBA00022729"/>
    </source>
</evidence>
<dbReference type="InterPro" id="IPR035513">
    <property type="entry name" value="Invertase/methylesterase_inhib"/>
</dbReference>
<keyword evidence="1 4" id="KW-0732">Signal</keyword>
<dbReference type="EMBL" id="BSYO01000015">
    <property type="protein sequence ID" value="GMH15815.1"/>
    <property type="molecule type" value="Genomic_DNA"/>
</dbReference>
<feature type="chain" id="PRO_5042296583" description="Pectinesterase inhibitor domain-containing protein" evidence="4">
    <location>
        <begin position="25"/>
        <end position="181"/>
    </location>
</feature>
<dbReference type="Proteomes" id="UP001279734">
    <property type="component" value="Unassembled WGS sequence"/>
</dbReference>
<dbReference type="AlphaFoldDB" id="A0AAD3SPS1"/>
<evidence type="ECO:0000256" key="4">
    <source>
        <dbReference type="SAM" id="SignalP"/>
    </source>
</evidence>
<gene>
    <name evidence="6" type="ORF">Nepgr_017656</name>
</gene>
<dbReference type="NCBIfam" id="TIGR01614">
    <property type="entry name" value="PME_inhib"/>
    <property type="match status" value="1"/>
</dbReference>
<comment type="caution">
    <text evidence="6">The sequence shown here is derived from an EMBL/GenBank/DDBJ whole genome shotgun (WGS) entry which is preliminary data.</text>
</comment>
<evidence type="ECO:0000313" key="7">
    <source>
        <dbReference type="Proteomes" id="UP001279734"/>
    </source>
</evidence>
<reference evidence="6" key="1">
    <citation type="submission" date="2023-05" db="EMBL/GenBank/DDBJ databases">
        <title>Nepenthes gracilis genome sequencing.</title>
        <authorList>
            <person name="Fukushima K."/>
        </authorList>
    </citation>
    <scope>NUCLEOTIDE SEQUENCE</scope>
    <source>
        <strain evidence="6">SING2019-196</strain>
    </source>
</reference>
<keyword evidence="7" id="KW-1185">Reference proteome</keyword>
<dbReference type="PANTHER" id="PTHR35357:SF8">
    <property type="entry name" value="OS01G0111000 PROTEIN"/>
    <property type="match status" value="1"/>
</dbReference>
<protein>
    <recommendedName>
        <fullName evidence="5">Pectinesterase inhibitor domain-containing protein</fullName>
    </recommendedName>
</protein>
<dbReference type="GO" id="GO:0046910">
    <property type="term" value="F:pectinesterase inhibitor activity"/>
    <property type="evidence" value="ECO:0007669"/>
    <property type="project" value="InterPro"/>
</dbReference>
<sequence length="181" mass="20179">MASNCSFLVPLALLFLLSVVPVKGDDALIEKICGTIYYRDLCISMLKSNISSMKADVKGLATIMVEFGVTNSSATYSYLKAQLHDEDTKAAFKKNLQYCSTRYSHATRYLRVALHKLSNEEYHRAQTKVAVAGDVPADCEDEFTKSPGLGYPSELSRRGNDLEQICYIARRIIDHLIPDDS</sequence>
<organism evidence="6 7">
    <name type="scientific">Nepenthes gracilis</name>
    <name type="common">Slender pitcher plant</name>
    <dbReference type="NCBI Taxonomy" id="150966"/>
    <lineage>
        <taxon>Eukaryota</taxon>
        <taxon>Viridiplantae</taxon>
        <taxon>Streptophyta</taxon>
        <taxon>Embryophyta</taxon>
        <taxon>Tracheophyta</taxon>
        <taxon>Spermatophyta</taxon>
        <taxon>Magnoliopsida</taxon>
        <taxon>eudicotyledons</taxon>
        <taxon>Gunneridae</taxon>
        <taxon>Pentapetalae</taxon>
        <taxon>Caryophyllales</taxon>
        <taxon>Nepenthaceae</taxon>
        <taxon>Nepenthes</taxon>
    </lineage>
</organism>